<protein>
    <submittedName>
        <fullName evidence="1">Uncharacterized protein</fullName>
    </submittedName>
</protein>
<keyword evidence="2" id="KW-1185">Reference proteome</keyword>
<reference evidence="2" key="1">
    <citation type="submission" date="2014-03" db="EMBL/GenBank/DDBJ databases">
        <authorList>
            <person name="Aksoy S."/>
            <person name="Warren W."/>
            <person name="Wilson R.K."/>
        </authorList>
    </citation>
    <scope>NUCLEOTIDE SEQUENCE [LARGE SCALE GENOMIC DNA]</scope>
    <source>
        <strain evidence="2">IAEA</strain>
    </source>
</reference>
<dbReference type="EnsemblMetazoa" id="GPAI008842-RA">
    <property type="protein sequence ID" value="GPAI008842-PA"/>
    <property type="gene ID" value="GPAI008842"/>
</dbReference>
<sequence>MLPVVLSTRYSVNNFLFILVDCQQYKRKTIKNVVRVYDCSKSVEQWIGLTNDVGFIKVSSSYYIVRSFEVNEVEPRINNSNITTIDHDTVGICTKDVFTNNVS</sequence>
<dbReference type="Proteomes" id="UP000092445">
    <property type="component" value="Unassembled WGS sequence"/>
</dbReference>
<reference evidence="1" key="2">
    <citation type="submission" date="2020-05" db="UniProtKB">
        <authorList>
            <consortium name="EnsemblMetazoa"/>
        </authorList>
    </citation>
    <scope>IDENTIFICATION</scope>
    <source>
        <strain evidence="1">IAEA</strain>
    </source>
</reference>
<organism evidence="1 2">
    <name type="scientific">Glossina pallidipes</name>
    <name type="common">Tsetse fly</name>
    <dbReference type="NCBI Taxonomy" id="7398"/>
    <lineage>
        <taxon>Eukaryota</taxon>
        <taxon>Metazoa</taxon>
        <taxon>Ecdysozoa</taxon>
        <taxon>Arthropoda</taxon>
        <taxon>Hexapoda</taxon>
        <taxon>Insecta</taxon>
        <taxon>Pterygota</taxon>
        <taxon>Neoptera</taxon>
        <taxon>Endopterygota</taxon>
        <taxon>Diptera</taxon>
        <taxon>Brachycera</taxon>
        <taxon>Muscomorpha</taxon>
        <taxon>Hippoboscoidea</taxon>
        <taxon>Glossinidae</taxon>
        <taxon>Glossina</taxon>
    </lineage>
</organism>
<accession>A0A1A9ZAN4</accession>
<proteinExistence type="predicted"/>
<evidence type="ECO:0000313" key="2">
    <source>
        <dbReference type="Proteomes" id="UP000092445"/>
    </source>
</evidence>
<dbReference type="AlphaFoldDB" id="A0A1A9ZAN4"/>
<evidence type="ECO:0000313" key="1">
    <source>
        <dbReference type="EnsemblMetazoa" id="GPAI008842-PA"/>
    </source>
</evidence>
<name>A0A1A9ZAN4_GLOPL</name>
<dbReference type="VEuPathDB" id="VectorBase:GPAI008842"/>